<dbReference type="AlphaFoldDB" id="A0A3E3EF89"/>
<dbReference type="Proteomes" id="UP000261032">
    <property type="component" value="Unassembled WGS sequence"/>
</dbReference>
<name>A0A3E3EF89_9FIRM</name>
<sequence length="292" mass="34386">MKEQAIDSALILRKSFEHGEALSEIEISELLKESKLVEKLTRDYEDSPFFNIFRLICLSEIPFIEQLPYTQKIIDFISNNLATDEGFSYNGQGDCIVPCYNAMLLEAYTRLQMAKSNEAQNALDWIKRYQVFERNQRTSWRYGEICKHGGCMKATPCYIGIGKTVRALITYAKYIKNADSHVEQLIEQGIVYMLKHNMYQRLSNQQCISKYIDKIMFPQAYMLSLTDLVYIVNERNLWWDQRTIPLKNLLEEKQVGSGQWKIEYIYSHKGYKAFETKRNSSKWINYLYNLNK</sequence>
<protein>
    <submittedName>
        <fullName evidence="1">Uncharacterized protein</fullName>
    </submittedName>
</protein>
<gene>
    <name evidence="1" type="ORF">DXB93_07745</name>
</gene>
<accession>A0A3E3EF89</accession>
<proteinExistence type="predicted"/>
<dbReference type="GeneID" id="64195944"/>
<evidence type="ECO:0000313" key="1">
    <source>
        <dbReference type="EMBL" id="RGD86047.1"/>
    </source>
</evidence>
<dbReference type="RefSeq" id="WP_054322303.1">
    <property type="nucleotide sequence ID" value="NZ_CP068170.1"/>
</dbReference>
<reference evidence="1 2" key="1">
    <citation type="submission" date="2018-08" db="EMBL/GenBank/DDBJ databases">
        <title>A genome reference for cultivated species of the human gut microbiota.</title>
        <authorList>
            <person name="Zou Y."/>
            <person name="Xue W."/>
            <person name="Luo G."/>
        </authorList>
    </citation>
    <scope>NUCLEOTIDE SEQUENCE [LARGE SCALE GENOMIC DNA]</scope>
    <source>
        <strain evidence="1 2">OM06-4</strain>
    </source>
</reference>
<comment type="caution">
    <text evidence="1">The sequence shown here is derived from an EMBL/GenBank/DDBJ whole genome shotgun (WGS) entry which is preliminary data.</text>
</comment>
<dbReference type="EMBL" id="QUSL01000009">
    <property type="protein sequence ID" value="RGD86047.1"/>
    <property type="molecule type" value="Genomic_DNA"/>
</dbReference>
<organism evidence="1 2">
    <name type="scientific">Thomasclavelia ramosa</name>
    <dbReference type="NCBI Taxonomy" id="1547"/>
    <lineage>
        <taxon>Bacteria</taxon>
        <taxon>Bacillati</taxon>
        <taxon>Bacillota</taxon>
        <taxon>Erysipelotrichia</taxon>
        <taxon>Erysipelotrichales</taxon>
        <taxon>Coprobacillaceae</taxon>
        <taxon>Thomasclavelia</taxon>
    </lineage>
</organism>
<evidence type="ECO:0000313" key="2">
    <source>
        <dbReference type="Proteomes" id="UP000261032"/>
    </source>
</evidence>